<evidence type="ECO:0000313" key="3">
    <source>
        <dbReference type="EMBL" id="MCH98562.1"/>
    </source>
</evidence>
<evidence type="ECO:0000313" key="4">
    <source>
        <dbReference type="Proteomes" id="UP000265520"/>
    </source>
</evidence>
<dbReference type="PANTHER" id="PTHR33223">
    <property type="entry name" value="CCHC-TYPE DOMAIN-CONTAINING PROTEIN"/>
    <property type="match status" value="1"/>
</dbReference>
<dbReference type="Pfam" id="PF03732">
    <property type="entry name" value="Retrotrans_gag"/>
    <property type="match status" value="1"/>
</dbReference>
<dbReference type="PANTHER" id="PTHR33223:SF11">
    <property type="entry name" value="ELEMENT PROTEIN, PUTATIVE-RELATED"/>
    <property type="match status" value="1"/>
</dbReference>
<dbReference type="Proteomes" id="UP000265520">
    <property type="component" value="Unassembled WGS sequence"/>
</dbReference>
<proteinExistence type="predicted"/>
<organism evidence="3 4">
    <name type="scientific">Trifolium medium</name>
    <dbReference type="NCBI Taxonomy" id="97028"/>
    <lineage>
        <taxon>Eukaryota</taxon>
        <taxon>Viridiplantae</taxon>
        <taxon>Streptophyta</taxon>
        <taxon>Embryophyta</taxon>
        <taxon>Tracheophyta</taxon>
        <taxon>Spermatophyta</taxon>
        <taxon>Magnoliopsida</taxon>
        <taxon>eudicotyledons</taxon>
        <taxon>Gunneridae</taxon>
        <taxon>Pentapetalae</taxon>
        <taxon>rosids</taxon>
        <taxon>fabids</taxon>
        <taxon>Fabales</taxon>
        <taxon>Fabaceae</taxon>
        <taxon>Papilionoideae</taxon>
        <taxon>50 kb inversion clade</taxon>
        <taxon>NPAAA clade</taxon>
        <taxon>Hologalegina</taxon>
        <taxon>IRL clade</taxon>
        <taxon>Trifolieae</taxon>
        <taxon>Trifolium</taxon>
    </lineage>
</organism>
<sequence length="256" mass="29389">MAVEDLMGSYRKGGQRENIIQGFVPANPVKITLKTSVRKELKENAFNGGRDEDPLEHLQQFYEACESQPVPEGVTEDQVKLSLFQYSLGKTAKDWLLCLPSGTIKTWRELEDKFLDRFFTEDQYKERKRAILEFQQEKKESLRQSLERFKLYKRRCPHHHICAAELMQIFVDSMKTQQRMLLDASVGGSIKNKTPTEVEELIEAMCQNEYNKDEDKDDREALLDQLVTSKQETWSSNAGVVKKGGSGRGMPGSKTT</sequence>
<reference evidence="3 4" key="1">
    <citation type="journal article" date="2018" name="Front. Plant Sci.">
        <title>Red Clover (Trifolium pratense) and Zigzag Clover (T. medium) - A Picture of Genomic Similarities and Differences.</title>
        <authorList>
            <person name="Dluhosova J."/>
            <person name="Istvanek J."/>
            <person name="Nedelnik J."/>
            <person name="Repkova J."/>
        </authorList>
    </citation>
    <scope>NUCLEOTIDE SEQUENCE [LARGE SCALE GENOMIC DNA]</scope>
    <source>
        <strain evidence="4">cv. 10/8</strain>
        <tissue evidence="3">Leaf</tissue>
    </source>
</reference>
<keyword evidence="4" id="KW-1185">Reference proteome</keyword>
<dbReference type="AlphaFoldDB" id="A0A392NFN0"/>
<dbReference type="InterPro" id="IPR005162">
    <property type="entry name" value="Retrotrans_gag_dom"/>
</dbReference>
<dbReference type="EMBL" id="LXQA010037973">
    <property type="protein sequence ID" value="MCH98562.1"/>
    <property type="molecule type" value="Genomic_DNA"/>
</dbReference>
<evidence type="ECO:0000259" key="2">
    <source>
        <dbReference type="Pfam" id="PF03732"/>
    </source>
</evidence>
<comment type="caution">
    <text evidence="3">The sequence shown here is derived from an EMBL/GenBank/DDBJ whole genome shotgun (WGS) entry which is preliminary data.</text>
</comment>
<protein>
    <recommendedName>
        <fullName evidence="2">Retrotransposon gag domain-containing protein</fullName>
    </recommendedName>
</protein>
<feature type="region of interest" description="Disordered" evidence="1">
    <location>
        <begin position="234"/>
        <end position="256"/>
    </location>
</feature>
<evidence type="ECO:0000256" key="1">
    <source>
        <dbReference type="SAM" id="MobiDB-lite"/>
    </source>
</evidence>
<feature type="domain" description="Retrotransposon gag" evidence="2">
    <location>
        <begin position="83"/>
        <end position="175"/>
    </location>
</feature>
<name>A0A392NFN0_9FABA</name>
<accession>A0A392NFN0</accession>